<evidence type="ECO:0000313" key="13">
    <source>
        <dbReference type="Proteomes" id="UP000440367"/>
    </source>
</evidence>
<dbReference type="Proteomes" id="UP000476176">
    <property type="component" value="Unassembled WGS sequence"/>
</dbReference>
<protein>
    <submittedName>
        <fullName evidence="9">Uncharacterized protein</fullName>
    </submittedName>
</protein>
<evidence type="ECO:0000313" key="4">
    <source>
        <dbReference type="EMBL" id="KAE9134733.1"/>
    </source>
</evidence>
<comment type="caution">
    <text evidence="9">The sequence shown here is derived from an EMBL/GenBank/DDBJ whole genome shotgun (WGS) entry which is preliminary data.</text>
</comment>
<evidence type="ECO:0000313" key="16">
    <source>
        <dbReference type="Proteomes" id="UP000460718"/>
    </source>
</evidence>
<evidence type="ECO:0000313" key="11">
    <source>
        <dbReference type="Proteomes" id="UP000433483"/>
    </source>
</evidence>
<dbReference type="AlphaFoldDB" id="A0A6A4DLW7"/>
<dbReference type="EMBL" id="QXGF01000078">
    <property type="protein sequence ID" value="KAE8947502.1"/>
    <property type="molecule type" value="Genomic_DNA"/>
</dbReference>
<keyword evidence="11" id="KW-1185">Reference proteome</keyword>
<evidence type="ECO:0000313" key="1">
    <source>
        <dbReference type="EMBL" id="KAE8947502.1"/>
    </source>
</evidence>
<dbReference type="EMBL" id="QXGC01000805">
    <property type="protein sequence ID" value="KAE9220381.1"/>
    <property type="molecule type" value="Genomic_DNA"/>
</dbReference>
<dbReference type="Proteomes" id="UP000440367">
    <property type="component" value="Unassembled WGS sequence"/>
</dbReference>
<proteinExistence type="predicted"/>
<sequence>MDDGVPRIADAPSNDVCAGYCMVKMREDNISRNPE</sequence>
<accession>A0A6A4DLW7</accession>
<evidence type="ECO:0000313" key="3">
    <source>
        <dbReference type="EMBL" id="KAE9083369.1"/>
    </source>
</evidence>
<evidence type="ECO:0000313" key="14">
    <source>
        <dbReference type="Proteomes" id="UP000440732"/>
    </source>
</evidence>
<dbReference type="EMBL" id="QXGA01000170">
    <property type="protein sequence ID" value="KAE9150859.1"/>
    <property type="molecule type" value="Genomic_DNA"/>
</dbReference>
<dbReference type="Proteomes" id="UP000460718">
    <property type="component" value="Unassembled WGS sequence"/>
</dbReference>
<evidence type="ECO:0000313" key="10">
    <source>
        <dbReference type="Proteomes" id="UP000429523"/>
    </source>
</evidence>
<evidence type="ECO:0000313" key="9">
    <source>
        <dbReference type="EMBL" id="KAE9305348.1"/>
    </source>
</evidence>
<gene>
    <name evidence="9" type="ORF">PF001_g12633</name>
    <name evidence="8" type="ORF">PF002_g14184</name>
    <name evidence="7" type="ORF">PF004_g13355</name>
    <name evidence="6" type="ORF">PF005_g18778</name>
    <name evidence="5" type="ORF">PF006_g4788</name>
    <name evidence="3" type="ORF">PF007_g21929</name>
    <name evidence="1" type="ORF">PF009_g2853</name>
    <name evidence="4" type="ORF">PF010_g2361</name>
    <name evidence="2" type="ORF">PF011_g4485</name>
</gene>
<organism evidence="9 12">
    <name type="scientific">Phytophthora fragariae</name>
    <dbReference type="NCBI Taxonomy" id="53985"/>
    <lineage>
        <taxon>Eukaryota</taxon>
        <taxon>Sar</taxon>
        <taxon>Stramenopiles</taxon>
        <taxon>Oomycota</taxon>
        <taxon>Peronosporomycetes</taxon>
        <taxon>Peronosporales</taxon>
        <taxon>Peronosporaceae</taxon>
        <taxon>Phytophthora</taxon>
    </lineage>
</organism>
<evidence type="ECO:0000313" key="17">
    <source>
        <dbReference type="Proteomes" id="UP000476176"/>
    </source>
</evidence>
<evidence type="ECO:0000313" key="8">
    <source>
        <dbReference type="EMBL" id="KAE9226214.1"/>
    </source>
</evidence>
<evidence type="ECO:0000313" key="12">
    <source>
        <dbReference type="Proteomes" id="UP000437068"/>
    </source>
</evidence>
<evidence type="ECO:0000313" key="2">
    <source>
        <dbReference type="EMBL" id="KAE9022391.1"/>
    </source>
</evidence>
<dbReference type="EMBL" id="QXGE01000711">
    <property type="protein sequence ID" value="KAE9305348.1"/>
    <property type="molecule type" value="Genomic_DNA"/>
</dbReference>
<dbReference type="EMBL" id="QXGB01001391">
    <property type="protein sequence ID" value="KAE9191591.1"/>
    <property type="molecule type" value="Genomic_DNA"/>
</dbReference>
<name>A0A6A4DLW7_9STRA</name>
<dbReference type="Proteomes" id="UP000440732">
    <property type="component" value="Unassembled WGS sequence"/>
</dbReference>
<evidence type="ECO:0000313" key="15">
    <source>
        <dbReference type="Proteomes" id="UP000441208"/>
    </source>
</evidence>
<dbReference type="Proteomes" id="UP000441208">
    <property type="component" value="Unassembled WGS sequence"/>
</dbReference>
<dbReference type="EMBL" id="QXFW01000163">
    <property type="protein sequence ID" value="KAE9022391.1"/>
    <property type="molecule type" value="Genomic_DNA"/>
</dbReference>
<dbReference type="OrthoDB" id="120857at2759"/>
<dbReference type="Proteomes" id="UP000433483">
    <property type="component" value="Unassembled WGS sequence"/>
</dbReference>
<evidence type="ECO:0000313" key="18">
    <source>
        <dbReference type="Proteomes" id="UP000488956"/>
    </source>
</evidence>
<dbReference type="EMBL" id="QXGD01000747">
    <property type="protein sequence ID" value="KAE9226214.1"/>
    <property type="molecule type" value="Genomic_DNA"/>
</dbReference>
<dbReference type="Proteomes" id="UP000488956">
    <property type="component" value="Unassembled WGS sequence"/>
</dbReference>
<evidence type="ECO:0000313" key="5">
    <source>
        <dbReference type="EMBL" id="KAE9150859.1"/>
    </source>
</evidence>
<dbReference type="EMBL" id="QXFZ01001902">
    <property type="protein sequence ID" value="KAE9083369.1"/>
    <property type="molecule type" value="Genomic_DNA"/>
</dbReference>
<dbReference type="Proteomes" id="UP000437068">
    <property type="component" value="Unassembled WGS sequence"/>
</dbReference>
<reference evidence="10 11" key="1">
    <citation type="submission" date="2018-08" db="EMBL/GenBank/DDBJ databases">
        <title>Genomic investigation of the strawberry pathogen Phytophthora fragariae indicates pathogenicity is determined by transcriptional variation in three key races.</title>
        <authorList>
            <person name="Adams T.M."/>
            <person name="Armitage A.D."/>
            <person name="Sobczyk M.K."/>
            <person name="Bates H.J."/>
            <person name="Dunwell J.M."/>
            <person name="Nellist C.F."/>
            <person name="Harrison R.J."/>
        </authorList>
    </citation>
    <scope>NUCLEOTIDE SEQUENCE [LARGE SCALE GENOMIC DNA]</scope>
    <source>
        <strain evidence="9 12">A4</strain>
        <strain evidence="8 13">BC-1</strain>
        <strain evidence="7 17">BC-23</strain>
        <strain evidence="6 11">NOV-27</strain>
        <strain evidence="5 14">NOV-5</strain>
        <strain evidence="3 15">NOV-71</strain>
        <strain evidence="1 10">NOV-9</strain>
        <strain evidence="4 18">ONT-3</strain>
        <strain evidence="2 16">SCRP245</strain>
    </source>
</reference>
<evidence type="ECO:0000313" key="7">
    <source>
        <dbReference type="EMBL" id="KAE9220381.1"/>
    </source>
</evidence>
<evidence type="ECO:0000313" key="6">
    <source>
        <dbReference type="EMBL" id="KAE9191591.1"/>
    </source>
</evidence>
<dbReference type="Proteomes" id="UP000429523">
    <property type="component" value="Unassembled WGS sequence"/>
</dbReference>
<dbReference type="EMBL" id="QXFX01000063">
    <property type="protein sequence ID" value="KAE9134733.1"/>
    <property type="molecule type" value="Genomic_DNA"/>
</dbReference>